<dbReference type="AlphaFoldDB" id="A0A5Q2TG84"/>
<comment type="cofactor">
    <cofactor evidence="1">
        <name>Mn(2+)</name>
        <dbReference type="ChEBI" id="CHEBI:29035"/>
    </cofactor>
    <text evidence="1">Binds 2 manganese ions per subunit.</text>
</comment>
<reference evidence="3 4" key="1">
    <citation type="submission" date="2019-11" db="EMBL/GenBank/DDBJ databases">
        <title>Gracilibacillus salitolerans sp. nov., a moderate halophile isolated from a saline soil in northwest China.</title>
        <authorList>
            <person name="Gan L."/>
        </authorList>
    </citation>
    <scope>NUCLEOTIDE SEQUENCE [LARGE SCALE GENOMIC DNA]</scope>
    <source>
        <strain evidence="3 4">SCU50</strain>
    </source>
</reference>
<evidence type="ECO:0000313" key="4">
    <source>
        <dbReference type="Proteomes" id="UP000339690"/>
    </source>
</evidence>
<dbReference type="GO" id="GO:0046872">
    <property type="term" value="F:metal ion binding"/>
    <property type="evidence" value="ECO:0007669"/>
    <property type="project" value="UniProtKB-KW"/>
</dbReference>
<evidence type="ECO:0000256" key="2">
    <source>
        <dbReference type="SAM" id="MobiDB-lite"/>
    </source>
</evidence>
<dbReference type="Pfam" id="PF05067">
    <property type="entry name" value="Mn_catalase"/>
    <property type="match status" value="1"/>
</dbReference>
<dbReference type="KEGG" id="grc:GI584_03460"/>
<feature type="region of interest" description="Disordered" evidence="2">
    <location>
        <begin position="60"/>
        <end position="87"/>
    </location>
</feature>
<dbReference type="InterPro" id="IPR009078">
    <property type="entry name" value="Ferritin-like_SF"/>
</dbReference>
<keyword evidence="4" id="KW-1185">Reference proteome</keyword>
<feature type="compositionally biased region" description="Polar residues" evidence="2">
    <location>
        <begin position="60"/>
        <end position="70"/>
    </location>
</feature>
<feature type="compositionally biased region" description="Basic and acidic residues" evidence="2">
    <location>
        <begin position="72"/>
        <end position="87"/>
    </location>
</feature>
<dbReference type="InterPro" id="IPR007760">
    <property type="entry name" value="Mn_catalase"/>
</dbReference>
<sequence>MQFHAKPECLDPLPLFAKKLQEILGGQFGEISVAIQHLGQYTARTLQRSLIYGLHTLTRSTSASPPAQQQKKNKEMEHFTIKRDFHQ</sequence>
<protein>
    <submittedName>
        <fullName evidence="3">Uncharacterized protein</fullName>
    </submittedName>
</protein>
<keyword evidence="1" id="KW-0479">Metal-binding</keyword>
<keyword evidence="1" id="KW-0464">Manganese</keyword>
<evidence type="ECO:0000256" key="1">
    <source>
        <dbReference type="PIRSR" id="PIRSR607760-1"/>
    </source>
</evidence>
<dbReference type="Proteomes" id="UP000339690">
    <property type="component" value="Chromosome"/>
</dbReference>
<dbReference type="SUPFAM" id="SSF47240">
    <property type="entry name" value="Ferritin-like"/>
    <property type="match status" value="1"/>
</dbReference>
<proteinExistence type="predicted"/>
<gene>
    <name evidence="3" type="ORF">GI584_03460</name>
</gene>
<evidence type="ECO:0000313" key="3">
    <source>
        <dbReference type="EMBL" id="QGH33152.1"/>
    </source>
</evidence>
<name>A0A5Q2TG84_9BACI</name>
<feature type="binding site" evidence="1">
    <location>
        <position position="30"/>
    </location>
    <ligand>
        <name>Mn(2+)</name>
        <dbReference type="ChEBI" id="CHEBI:29035"/>
        <label>1</label>
    </ligand>
</feature>
<dbReference type="EMBL" id="CP045915">
    <property type="protein sequence ID" value="QGH33152.1"/>
    <property type="molecule type" value="Genomic_DNA"/>
</dbReference>
<organism evidence="3 4">
    <name type="scientific">Gracilibacillus salitolerans</name>
    <dbReference type="NCBI Taxonomy" id="2663022"/>
    <lineage>
        <taxon>Bacteria</taxon>
        <taxon>Bacillati</taxon>
        <taxon>Bacillota</taxon>
        <taxon>Bacilli</taxon>
        <taxon>Bacillales</taxon>
        <taxon>Bacillaceae</taxon>
        <taxon>Gracilibacillus</taxon>
    </lineage>
</organism>
<accession>A0A5Q2TG84</accession>